<organism evidence="2 3">
    <name type="scientific">Kwoniella newhampshirensis</name>
    <dbReference type="NCBI Taxonomy" id="1651941"/>
    <lineage>
        <taxon>Eukaryota</taxon>
        <taxon>Fungi</taxon>
        <taxon>Dikarya</taxon>
        <taxon>Basidiomycota</taxon>
        <taxon>Agaricomycotina</taxon>
        <taxon>Tremellomycetes</taxon>
        <taxon>Tremellales</taxon>
        <taxon>Cryptococcaceae</taxon>
        <taxon>Kwoniella</taxon>
    </lineage>
</organism>
<evidence type="ECO:0000313" key="3">
    <source>
        <dbReference type="Proteomes" id="UP001388673"/>
    </source>
</evidence>
<dbReference type="KEGG" id="kne:92180813"/>
<evidence type="ECO:0000256" key="1">
    <source>
        <dbReference type="SAM" id="MobiDB-lite"/>
    </source>
</evidence>
<keyword evidence="3" id="KW-1185">Reference proteome</keyword>
<name>A0AAW0YR65_9TREE</name>
<feature type="compositionally biased region" description="Low complexity" evidence="1">
    <location>
        <begin position="103"/>
        <end position="113"/>
    </location>
</feature>
<feature type="compositionally biased region" description="Gly residues" evidence="1">
    <location>
        <begin position="68"/>
        <end position="83"/>
    </location>
</feature>
<reference evidence="2 3" key="1">
    <citation type="journal article" date="2024" name="bioRxiv">
        <title>Comparative genomics of Cryptococcus and Kwoniella reveals pathogenesis evolution and contrasting karyotype dynamics via intercentromeric recombination or chromosome fusion.</title>
        <authorList>
            <person name="Coelho M.A."/>
            <person name="David-Palma M."/>
            <person name="Shea T."/>
            <person name="Bowers K."/>
            <person name="McGinley-Smith S."/>
            <person name="Mohammad A.W."/>
            <person name="Gnirke A."/>
            <person name="Yurkov A.M."/>
            <person name="Nowrousian M."/>
            <person name="Sun S."/>
            <person name="Cuomo C.A."/>
            <person name="Heitman J."/>
        </authorList>
    </citation>
    <scope>NUCLEOTIDE SEQUENCE [LARGE SCALE GENOMIC DNA]</scope>
    <source>
        <strain evidence="2 3">CBS 13917</strain>
    </source>
</reference>
<dbReference type="RefSeq" id="XP_066803054.1">
    <property type="nucleotide sequence ID" value="XM_066946662.1"/>
</dbReference>
<protein>
    <submittedName>
        <fullName evidence="2">Uncharacterized protein</fullName>
    </submittedName>
</protein>
<evidence type="ECO:0000313" key="2">
    <source>
        <dbReference type="EMBL" id="KAK8854816.1"/>
    </source>
</evidence>
<dbReference type="AlphaFoldDB" id="A0AAW0YR65"/>
<accession>A0AAW0YR65</accession>
<comment type="caution">
    <text evidence="2">The sequence shown here is derived from an EMBL/GenBank/DDBJ whole genome shotgun (WGS) entry which is preliminary data.</text>
</comment>
<dbReference type="EMBL" id="JBCAWK010000006">
    <property type="protein sequence ID" value="KAK8854816.1"/>
    <property type="molecule type" value="Genomic_DNA"/>
</dbReference>
<feature type="compositionally biased region" description="Polar residues" evidence="1">
    <location>
        <begin position="1"/>
        <end position="12"/>
    </location>
</feature>
<dbReference type="GeneID" id="92180813"/>
<sequence length="121" mass="12042">MSTASRSSKPTLSPNINSPNPNAPPFRPSPARAVSLQGTPFQYKGRAASQPAGERLPPPSSTPSSGRGSPGLNGNGGAFGVIGGSRTPGRFGSALAGMGGTGTATRASSFSAGEFRDPRVS</sequence>
<gene>
    <name evidence="2" type="ORF">IAR55_003555</name>
</gene>
<dbReference type="Proteomes" id="UP001388673">
    <property type="component" value="Unassembled WGS sequence"/>
</dbReference>
<feature type="region of interest" description="Disordered" evidence="1">
    <location>
        <begin position="1"/>
        <end position="121"/>
    </location>
</feature>
<proteinExistence type="predicted"/>